<evidence type="ECO:0000313" key="4">
    <source>
        <dbReference type="Proteomes" id="UP001642540"/>
    </source>
</evidence>
<feature type="region of interest" description="Disordered" evidence="1">
    <location>
        <begin position="663"/>
        <end position="691"/>
    </location>
</feature>
<dbReference type="Proteomes" id="UP001642540">
    <property type="component" value="Unassembled WGS sequence"/>
</dbReference>
<proteinExistence type="predicted"/>
<protein>
    <recommendedName>
        <fullName evidence="2">Ig-like domain-containing protein</fullName>
    </recommendedName>
</protein>
<dbReference type="InterPro" id="IPR009030">
    <property type="entry name" value="Growth_fac_rcpt_cys_sf"/>
</dbReference>
<dbReference type="InterPro" id="IPR036179">
    <property type="entry name" value="Ig-like_dom_sf"/>
</dbReference>
<reference evidence="3 4" key="1">
    <citation type="submission" date="2024-08" db="EMBL/GenBank/DDBJ databases">
        <authorList>
            <person name="Cucini C."/>
            <person name="Frati F."/>
        </authorList>
    </citation>
    <scope>NUCLEOTIDE SEQUENCE [LARGE SCALE GENOMIC DNA]</scope>
</reference>
<feature type="region of interest" description="Disordered" evidence="1">
    <location>
        <begin position="506"/>
        <end position="546"/>
    </location>
</feature>
<dbReference type="SUPFAM" id="SSF57184">
    <property type="entry name" value="Growth factor receptor domain"/>
    <property type="match status" value="1"/>
</dbReference>
<feature type="region of interest" description="Disordered" evidence="1">
    <location>
        <begin position="1036"/>
        <end position="1057"/>
    </location>
</feature>
<dbReference type="SUPFAM" id="SSF48726">
    <property type="entry name" value="Immunoglobulin"/>
    <property type="match status" value="1"/>
</dbReference>
<dbReference type="InterPro" id="IPR007110">
    <property type="entry name" value="Ig-like_dom"/>
</dbReference>
<feature type="domain" description="Ig-like" evidence="2">
    <location>
        <begin position="118"/>
        <end position="216"/>
    </location>
</feature>
<name>A0ABP1QSD4_9HEXA</name>
<keyword evidence="4" id="KW-1185">Reference proteome</keyword>
<dbReference type="Gene3D" id="2.10.50.10">
    <property type="entry name" value="Tumor Necrosis Factor Receptor, subunit A, domain 2"/>
    <property type="match status" value="1"/>
</dbReference>
<dbReference type="InterPro" id="IPR011641">
    <property type="entry name" value="Tyr-kin_ephrin_A/B_rcpt-like"/>
</dbReference>
<dbReference type="InterPro" id="IPR013783">
    <property type="entry name" value="Ig-like_fold"/>
</dbReference>
<dbReference type="PANTHER" id="PTHR46967:SF1">
    <property type="entry name" value="KERATIN-ASSOCIATED PROTEIN 16-1-LIKE"/>
    <property type="match status" value="1"/>
</dbReference>
<evidence type="ECO:0000259" key="2">
    <source>
        <dbReference type="PROSITE" id="PS50835"/>
    </source>
</evidence>
<dbReference type="SMART" id="SM00409">
    <property type="entry name" value="IG"/>
    <property type="match status" value="1"/>
</dbReference>
<gene>
    <name evidence="3" type="ORF">ODALV1_LOCUS14598</name>
</gene>
<dbReference type="InterPro" id="IPR003599">
    <property type="entry name" value="Ig_sub"/>
</dbReference>
<dbReference type="PROSITE" id="PS50835">
    <property type="entry name" value="IG_LIKE"/>
    <property type="match status" value="1"/>
</dbReference>
<dbReference type="InterPro" id="IPR003598">
    <property type="entry name" value="Ig_sub2"/>
</dbReference>
<dbReference type="Pfam" id="PF07699">
    <property type="entry name" value="Ephrin_rec_like"/>
    <property type="match status" value="1"/>
</dbReference>
<dbReference type="SMART" id="SM01411">
    <property type="entry name" value="Ephrin_rec_like"/>
    <property type="match status" value="1"/>
</dbReference>
<feature type="compositionally biased region" description="Basic and acidic residues" evidence="1">
    <location>
        <begin position="511"/>
        <end position="524"/>
    </location>
</feature>
<evidence type="ECO:0000256" key="1">
    <source>
        <dbReference type="SAM" id="MobiDB-lite"/>
    </source>
</evidence>
<sequence length="1185" mass="134633">MLNKGKCQGPNALCTCMSQSILEDFGEILLSSARLRSREPTVVFERINGFNCQNFVPLPEYLLIHMPARVNSLDLRQRRLYRNKRSTYLTTDVFNSQPYDSKSRSKRQISFGHGYLTPEELETVRAHISETSAHHYVPLGSQITLPCVSDEEELYGVSKYVWTHQNGRPITAPLVRIDPSKGDLTFDVVRLADTGIYVCAVTNEDENYAQETKSFRTQLDVIAAPMMWLRIGITYETDRCRHNELLLIQNAIPDWVQKYVCHFCPVRNVSVTCVADQGEQKGTRDGPRFVQITLALSTVGLESKLSSWNHNSDLCRTECVEAMHFKILNVFSSSLRNLFSLQILVEPEEGKTSQYLPIPNTWDDDQATGCPAGFFYNFKICFPCGAGEYSPHGKAECILCEQGFFQPNPGSSACFSCPRGHSTLQEGSLTQAQCVLETVKVSLEFAKFHWIIVGCVLGVLLILILLIVCCCPNSCLGKCLRCAGCSGGNSSKEEHSGSREHLIVDNTSDFDEPRQNHHKKDIETNHGYSHGRPKRHSKRISYNNHDEDEGTAYYSTREHGQVTYNQRENPPDMVASRSKTFRTNHSISTPHVQQNVRKTKGKYAFQSNRDEHEPPLQTRRSFYDTLQVFQKQSTRSNLHAVPDTPPPLKREETRHVVNGKRLASHHSAPHFQTPESETESERYRRSGRNKYCDTDQNYKMGNILNKSKSLAKKLAERGRKLVVNQRFPSKTRWKSKNVNSIGDTNVCRQCTSSHFQTGSDERIKHFRRGVVTAQNYYQHGFQPSAWASPNRSPFVSSTMFEPQKAASFPLNHYSSHNYGMSNVKSLLKTYKQFLKLYAFDFIDTYNRDSIIPSQSIQQPHQHSYYNAAASQNQPTAAMYSGYYYVQDKEPHQTPHHHRAPHNFAPTSTPHFSSLSNHYHQLQQHVQPHASPSYHHPRPVLPPHTRFPSSSSSPAHTETYNEAVDLFSEVVRKLEKETGILQPGSKYLLAPLPNSIPNAPSSATGIQPHHLDHIMGPEFLQRAQKLYSKIIHEQNQRLRQPQGAHKHHNPHSQGYLSGGTLNRNIYGLGRPSYYPRNNMIVDSLNPSSSLMDTVKALEISVPNRRSEPKEELMLTAESVNIPSTSMTIPSPTSIAMDDIKTETELLFPTELEQERYRKKVASVKNNNFVEHPLPFEEYEGLIKDIL</sequence>
<dbReference type="EMBL" id="CAXLJM020000046">
    <property type="protein sequence ID" value="CAL8110963.1"/>
    <property type="molecule type" value="Genomic_DNA"/>
</dbReference>
<feature type="compositionally biased region" description="Basic residues" evidence="1">
    <location>
        <begin position="529"/>
        <end position="539"/>
    </location>
</feature>
<evidence type="ECO:0000313" key="3">
    <source>
        <dbReference type="EMBL" id="CAL8110963.1"/>
    </source>
</evidence>
<comment type="caution">
    <text evidence="3">The sequence shown here is derived from an EMBL/GenBank/DDBJ whole genome shotgun (WGS) entry which is preliminary data.</text>
</comment>
<accession>A0ABP1QSD4</accession>
<organism evidence="3 4">
    <name type="scientific">Orchesella dallaii</name>
    <dbReference type="NCBI Taxonomy" id="48710"/>
    <lineage>
        <taxon>Eukaryota</taxon>
        <taxon>Metazoa</taxon>
        <taxon>Ecdysozoa</taxon>
        <taxon>Arthropoda</taxon>
        <taxon>Hexapoda</taxon>
        <taxon>Collembola</taxon>
        <taxon>Entomobryomorpha</taxon>
        <taxon>Entomobryoidea</taxon>
        <taxon>Orchesellidae</taxon>
        <taxon>Orchesellinae</taxon>
        <taxon>Orchesella</taxon>
    </lineage>
</organism>
<dbReference type="PANTHER" id="PTHR46967">
    <property type="entry name" value="INSULIN-LIKE GROWTH FACTOR BINDING PROTEIN,N-TERMINAL"/>
    <property type="match status" value="1"/>
</dbReference>
<dbReference type="SMART" id="SM00408">
    <property type="entry name" value="IGc2"/>
    <property type="match status" value="1"/>
</dbReference>
<dbReference type="Gene3D" id="2.60.40.10">
    <property type="entry name" value="Immunoglobulins"/>
    <property type="match status" value="1"/>
</dbReference>